<gene>
    <name evidence="1" type="ORF">EF294_08940</name>
</gene>
<reference evidence="1 2" key="1">
    <citation type="submission" date="2018-11" db="EMBL/GenBank/DDBJ databases">
        <title>Draft genome sequence of Gordonia sp. RS15-1S isolated from rice stems.</title>
        <authorList>
            <person name="Muangham S."/>
        </authorList>
    </citation>
    <scope>NUCLEOTIDE SEQUENCE [LARGE SCALE GENOMIC DNA]</scope>
    <source>
        <strain evidence="1 2">RS15-1S</strain>
    </source>
</reference>
<dbReference type="AlphaFoldDB" id="A0A3N4GH37"/>
<comment type="caution">
    <text evidence="1">The sequence shown here is derived from an EMBL/GenBank/DDBJ whole genome shotgun (WGS) entry which is preliminary data.</text>
</comment>
<name>A0A3N4GH37_9ACTN</name>
<sequence>MNAVWTPEVVGTRTASSAGAFFVIGGRVVGAVAGPTVVQGDTGGDPQVQEMKHVTILNWNTLQFRPRSGMRHAVPARVEVRG</sequence>
<dbReference type="Proteomes" id="UP000267536">
    <property type="component" value="Unassembled WGS sequence"/>
</dbReference>
<protein>
    <submittedName>
        <fullName evidence="1">Uncharacterized protein</fullName>
    </submittedName>
</protein>
<accession>A0A3N4GH37</accession>
<proteinExistence type="predicted"/>
<evidence type="ECO:0000313" key="1">
    <source>
        <dbReference type="EMBL" id="RPA62149.1"/>
    </source>
</evidence>
<organism evidence="1 2">
    <name type="scientific">Gordonia oryzae</name>
    <dbReference type="NCBI Taxonomy" id="2487349"/>
    <lineage>
        <taxon>Bacteria</taxon>
        <taxon>Bacillati</taxon>
        <taxon>Actinomycetota</taxon>
        <taxon>Actinomycetes</taxon>
        <taxon>Mycobacteriales</taxon>
        <taxon>Gordoniaceae</taxon>
        <taxon>Gordonia</taxon>
    </lineage>
</organism>
<keyword evidence="2" id="KW-1185">Reference proteome</keyword>
<dbReference type="EMBL" id="RKMH01000006">
    <property type="protein sequence ID" value="RPA62149.1"/>
    <property type="molecule type" value="Genomic_DNA"/>
</dbReference>
<evidence type="ECO:0000313" key="2">
    <source>
        <dbReference type="Proteomes" id="UP000267536"/>
    </source>
</evidence>